<protein>
    <submittedName>
        <fullName evidence="1">Uncharacterized protein</fullName>
    </submittedName>
</protein>
<sequence length="198" mass="22265">MEGSMMVQQRKAIPSVKSQAKAAQTKGQLIPNDVGLFQGTFIPPTGNSLPSLYFEPRSRLTIETKRIKSSFQNALMLMVYKWFMRKPFTFNPKRTPSLNLITDRIGGKSGKAAQMHKEMYTAFAEENLETLRKMCGDGLLASFRARLSHRPKGEKWSWTLNSYVGTPRVVSNRAGRLPFDAGPGDRGSALRQVVVRIR</sequence>
<reference evidence="1" key="1">
    <citation type="submission" date="2024-09" db="EMBL/GenBank/DDBJ databases">
        <title>Black Yeasts Isolated from many extreme environments.</title>
        <authorList>
            <person name="Coleine C."/>
            <person name="Stajich J.E."/>
            <person name="Selbmann L."/>
        </authorList>
    </citation>
    <scope>NUCLEOTIDE SEQUENCE</scope>
    <source>
        <strain evidence="1">CCFEE 5737</strain>
    </source>
</reference>
<evidence type="ECO:0000313" key="2">
    <source>
        <dbReference type="Proteomes" id="UP001186974"/>
    </source>
</evidence>
<gene>
    <name evidence="1" type="ORF">LTS18_014779</name>
</gene>
<name>A0ACC3DGJ9_9PEZI</name>
<keyword evidence="2" id="KW-1185">Reference proteome</keyword>
<comment type="caution">
    <text evidence="1">The sequence shown here is derived from an EMBL/GenBank/DDBJ whole genome shotgun (WGS) entry which is preliminary data.</text>
</comment>
<organism evidence="1 2">
    <name type="scientific">Coniosporium uncinatum</name>
    <dbReference type="NCBI Taxonomy" id="93489"/>
    <lineage>
        <taxon>Eukaryota</taxon>
        <taxon>Fungi</taxon>
        <taxon>Dikarya</taxon>
        <taxon>Ascomycota</taxon>
        <taxon>Pezizomycotina</taxon>
        <taxon>Dothideomycetes</taxon>
        <taxon>Dothideomycetes incertae sedis</taxon>
        <taxon>Coniosporium</taxon>
    </lineage>
</organism>
<feature type="non-terminal residue" evidence="1">
    <location>
        <position position="198"/>
    </location>
</feature>
<evidence type="ECO:0000313" key="1">
    <source>
        <dbReference type="EMBL" id="KAK3071793.1"/>
    </source>
</evidence>
<accession>A0ACC3DGJ9</accession>
<dbReference type="EMBL" id="JAWDJW010004799">
    <property type="protein sequence ID" value="KAK3071793.1"/>
    <property type="molecule type" value="Genomic_DNA"/>
</dbReference>
<proteinExistence type="predicted"/>
<dbReference type="Proteomes" id="UP001186974">
    <property type="component" value="Unassembled WGS sequence"/>
</dbReference>